<dbReference type="RefSeq" id="WP_284257765.1">
    <property type="nucleotide sequence ID" value="NZ_BSOS01000049.1"/>
</dbReference>
<evidence type="ECO:0000256" key="1">
    <source>
        <dbReference type="ARBA" id="ARBA00004651"/>
    </source>
</evidence>
<protein>
    <submittedName>
        <fullName evidence="7">Amino acid permease</fullName>
    </submittedName>
</protein>
<evidence type="ECO:0000256" key="4">
    <source>
        <dbReference type="ARBA" id="ARBA00022989"/>
    </source>
</evidence>
<feature type="transmembrane region" description="Helical" evidence="6">
    <location>
        <begin position="240"/>
        <end position="262"/>
    </location>
</feature>
<evidence type="ECO:0000313" key="7">
    <source>
        <dbReference type="EMBL" id="GLR67052.1"/>
    </source>
</evidence>
<dbReference type="Pfam" id="PF13520">
    <property type="entry name" value="AA_permease_2"/>
    <property type="match status" value="1"/>
</dbReference>
<gene>
    <name evidence="7" type="ORF">GCM10010909_17330</name>
</gene>
<feature type="transmembrane region" description="Helical" evidence="6">
    <location>
        <begin position="125"/>
        <end position="146"/>
    </location>
</feature>
<reference evidence="8" key="1">
    <citation type="journal article" date="2019" name="Int. J. Syst. Evol. Microbiol.">
        <title>The Global Catalogue of Microorganisms (GCM) 10K type strain sequencing project: providing services to taxonomists for standard genome sequencing and annotation.</title>
        <authorList>
            <consortium name="The Broad Institute Genomics Platform"/>
            <consortium name="The Broad Institute Genome Sequencing Center for Infectious Disease"/>
            <person name="Wu L."/>
            <person name="Ma J."/>
        </authorList>
    </citation>
    <scope>NUCLEOTIDE SEQUENCE [LARGE SCALE GENOMIC DNA]</scope>
    <source>
        <strain evidence="8">NBRC 112502</strain>
    </source>
</reference>
<proteinExistence type="predicted"/>
<feature type="transmembrane region" description="Helical" evidence="6">
    <location>
        <begin position="38"/>
        <end position="62"/>
    </location>
</feature>
<dbReference type="Proteomes" id="UP001156641">
    <property type="component" value="Unassembled WGS sequence"/>
</dbReference>
<evidence type="ECO:0000256" key="6">
    <source>
        <dbReference type="SAM" id="Phobius"/>
    </source>
</evidence>
<dbReference type="PANTHER" id="PTHR42770">
    <property type="entry name" value="AMINO ACID TRANSPORTER-RELATED"/>
    <property type="match status" value="1"/>
</dbReference>
<name>A0ABQ6A5V8_9PROT</name>
<feature type="transmembrane region" description="Helical" evidence="6">
    <location>
        <begin position="400"/>
        <end position="425"/>
    </location>
</feature>
<keyword evidence="3 6" id="KW-0812">Transmembrane</keyword>
<feature type="transmembrane region" description="Helical" evidence="6">
    <location>
        <begin position="153"/>
        <end position="175"/>
    </location>
</feature>
<dbReference type="InterPro" id="IPR002293">
    <property type="entry name" value="AA/rel_permease1"/>
</dbReference>
<keyword evidence="8" id="KW-1185">Reference proteome</keyword>
<accession>A0ABQ6A5V8</accession>
<evidence type="ECO:0000256" key="5">
    <source>
        <dbReference type="ARBA" id="ARBA00023136"/>
    </source>
</evidence>
<feature type="transmembrane region" description="Helical" evidence="6">
    <location>
        <begin position="343"/>
        <end position="365"/>
    </location>
</feature>
<feature type="transmembrane region" description="Helical" evidence="6">
    <location>
        <begin position="195"/>
        <end position="219"/>
    </location>
</feature>
<feature type="transmembrane region" description="Helical" evidence="6">
    <location>
        <begin position="274"/>
        <end position="298"/>
    </location>
</feature>
<feature type="transmembrane region" description="Helical" evidence="6">
    <location>
        <begin position="431"/>
        <end position="447"/>
    </location>
</feature>
<dbReference type="InterPro" id="IPR050367">
    <property type="entry name" value="APC_superfamily"/>
</dbReference>
<keyword evidence="4 6" id="KW-1133">Transmembrane helix</keyword>
<evidence type="ECO:0000256" key="2">
    <source>
        <dbReference type="ARBA" id="ARBA00022475"/>
    </source>
</evidence>
<keyword evidence="2" id="KW-1003">Cell membrane</keyword>
<sequence>MTHKLREDALSFFESLVLGVAGSGPANAISLAMGSLIAAAGLLSPLYVLIFAVPMLGIALAYKALNKRLTHAGAAYNWVGQAFGKVNGFMAGWALITAQMIFIISGVVPLSTALLNFIAPSMVNNVAVITMLSTLWFLLITGIIMLGIKLTSYLQILMLSFEMVVLLGVGIAALVKVHTVPFANAFSWHLYSPGYLIHNFSAASFSASALVVVFLYWGWDVTANLGEETKNGEHAAGNGGLSGVIVTIVLYSLYAGATLVLFTFAQTGNFSSNLLYEIAIAAGLGRTGGLVASIAVIFSSVATVQTGMLQVTRTLFAMGRDGALPHYLGQVSQKTQTPMPATYWLIGTGLAGILLTGFMPSVSAILSDGVTASGLQVAYYFGMAGLVSAWVFRKTYRESWLYWLAFSVFPGVSSVFLIGLGLFAITTFNTTTTVVGVGTLLAGIVLFRPARYKLNADIPLGAVEQEISRG</sequence>
<dbReference type="Gene3D" id="1.20.1740.10">
    <property type="entry name" value="Amino acid/polyamine transporter I"/>
    <property type="match status" value="1"/>
</dbReference>
<dbReference type="PIRSF" id="PIRSF006060">
    <property type="entry name" value="AA_transporter"/>
    <property type="match status" value="1"/>
</dbReference>
<dbReference type="PANTHER" id="PTHR42770:SF7">
    <property type="entry name" value="MEMBRANE PROTEIN"/>
    <property type="match status" value="1"/>
</dbReference>
<evidence type="ECO:0000256" key="3">
    <source>
        <dbReference type="ARBA" id="ARBA00022692"/>
    </source>
</evidence>
<evidence type="ECO:0000313" key="8">
    <source>
        <dbReference type="Proteomes" id="UP001156641"/>
    </source>
</evidence>
<keyword evidence="5 6" id="KW-0472">Membrane</keyword>
<comment type="caution">
    <text evidence="7">The sequence shown here is derived from an EMBL/GenBank/DDBJ whole genome shotgun (WGS) entry which is preliminary data.</text>
</comment>
<feature type="transmembrane region" description="Helical" evidence="6">
    <location>
        <begin position="93"/>
        <end position="119"/>
    </location>
</feature>
<organism evidence="7 8">
    <name type="scientific">Acidocella aquatica</name>
    <dbReference type="NCBI Taxonomy" id="1922313"/>
    <lineage>
        <taxon>Bacteria</taxon>
        <taxon>Pseudomonadati</taxon>
        <taxon>Pseudomonadota</taxon>
        <taxon>Alphaproteobacteria</taxon>
        <taxon>Acetobacterales</taxon>
        <taxon>Acidocellaceae</taxon>
        <taxon>Acidocella</taxon>
    </lineage>
</organism>
<dbReference type="EMBL" id="BSOS01000049">
    <property type="protein sequence ID" value="GLR67052.1"/>
    <property type="molecule type" value="Genomic_DNA"/>
</dbReference>
<comment type="subcellular location">
    <subcellularLocation>
        <location evidence="1">Cell membrane</location>
        <topology evidence="1">Multi-pass membrane protein</topology>
    </subcellularLocation>
</comment>
<feature type="transmembrane region" description="Helical" evidence="6">
    <location>
        <begin position="377"/>
        <end position="393"/>
    </location>
</feature>